<organism evidence="10 11">
    <name type="scientific">Ralstonia pickettii</name>
    <name type="common">Burkholderia pickettii</name>
    <dbReference type="NCBI Taxonomy" id="329"/>
    <lineage>
        <taxon>Bacteria</taxon>
        <taxon>Pseudomonadati</taxon>
        <taxon>Pseudomonadota</taxon>
        <taxon>Betaproteobacteria</taxon>
        <taxon>Burkholderiales</taxon>
        <taxon>Burkholderiaceae</taxon>
        <taxon>Ralstonia</taxon>
    </lineage>
</organism>
<feature type="transmembrane region" description="Helical" evidence="8">
    <location>
        <begin position="152"/>
        <end position="174"/>
    </location>
</feature>
<dbReference type="InterPro" id="IPR036259">
    <property type="entry name" value="MFS_trans_sf"/>
</dbReference>
<feature type="transmembrane region" description="Helical" evidence="8">
    <location>
        <begin position="354"/>
        <end position="376"/>
    </location>
</feature>
<evidence type="ECO:0000256" key="2">
    <source>
        <dbReference type="ARBA" id="ARBA00008335"/>
    </source>
</evidence>
<feature type="transmembrane region" description="Helical" evidence="8">
    <location>
        <begin position="388"/>
        <end position="407"/>
    </location>
</feature>
<evidence type="ECO:0000256" key="1">
    <source>
        <dbReference type="ARBA" id="ARBA00004651"/>
    </source>
</evidence>
<evidence type="ECO:0000256" key="8">
    <source>
        <dbReference type="SAM" id="Phobius"/>
    </source>
</evidence>
<comment type="subcellular location">
    <subcellularLocation>
        <location evidence="1">Cell membrane</location>
        <topology evidence="1">Multi-pass membrane protein</topology>
    </subcellularLocation>
</comment>
<keyword evidence="4" id="KW-1003">Cell membrane</keyword>
<feature type="transmembrane region" description="Helical" evidence="8">
    <location>
        <begin position="211"/>
        <end position="235"/>
    </location>
</feature>
<sequence>MGSKIDAASQQERRLRTIIGARLCACFNPPAVNAPLSSPPAIEPADPSRWLVRGHPGYLRANLALFAAGFSTFSLLYCVQPLMPLLAHDFGLTPAQTSLVLSVSTLLLAFAILFAGLLSESIHRKTLMGVSLVLSSAFTLAAAMLPGWHGLLATRALLGVVLGGVPAVAMAYLAEEVHPQGLGMAMGLYVGGTAFGGMAGRVMTGAVADHFGWRAAIGFTGALGLLAALAFLWLLPPSRRFVPRRGVALVDLFDTLGAHLREPGLRALFAMGFLLMGGFVTIYNYASFHLLDAPYALSQTAVGGIFMVYLLGIGASAWFGRLADRHGRGRMLLAGTVLMSLGVLLTLAGPLALVIGGIALLTLGFFGAHAVASGWVGRRAQRAKGQAAALYLLAYYLGSSLIGTTGGKLYAPWGWPGVVTLVMGCMACALGTAAWLWRRAPLPPGAKR</sequence>
<protein>
    <submittedName>
        <fullName evidence="10">Inner membrane transport protein YnfM</fullName>
    </submittedName>
</protein>
<dbReference type="Pfam" id="PF07690">
    <property type="entry name" value="MFS_1"/>
    <property type="match status" value="1"/>
</dbReference>
<comment type="caution">
    <text evidence="10">The sequence shown here is derived from an EMBL/GenBank/DDBJ whole genome shotgun (WGS) entry which is preliminary data.</text>
</comment>
<keyword evidence="6 8" id="KW-1133">Transmembrane helix</keyword>
<evidence type="ECO:0000256" key="4">
    <source>
        <dbReference type="ARBA" id="ARBA00022475"/>
    </source>
</evidence>
<comment type="similarity">
    <text evidence="2">Belongs to the major facilitator superfamily.</text>
</comment>
<dbReference type="PROSITE" id="PS50850">
    <property type="entry name" value="MFS"/>
    <property type="match status" value="1"/>
</dbReference>
<feature type="transmembrane region" description="Helical" evidence="8">
    <location>
        <begin position="181"/>
        <end position="199"/>
    </location>
</feature>
<dbReference type="PANTHER" id="PTHR43271:SF1">
    <property type="entry name" value="INNER MEMBRANE TRANSPORT PROTEIN YNFM"/>
    <property type="match status" value="1"/>
</dbReference>
<feature type="transmembrane region" description="Helical" evidence="8">
    <location>
        <begin position="63"/>
        <end position="87"/>
    </location>
</feature>
<dbReference type="CDD" id="cd17324">
    <property type="entry name" value="MFS_NepI_like"/>
    <property type="match status" value="1"/>
</dbReference>
<evidence type="ECO:0000256" key="5">
    <source>
        <dbReference type="ARBA" id="ARBA00022692"/>
    </source>
</evidence>
<dbReference type="Proteomes" id="UP001189303">
    <property type="component" value="Unassembled WGS sequence"/>
</dbReference>
<dbReference type="SUPFAM" id="SSF103473">
    <property type="entry name" value="MFS general substrate transporter"/>
    <property type="match status" value="1"/>
</dbReference>
<reference evidence="10 11" key="1">
    <citation type="submission" date="2023-07" db="EMBL/GenBank/DDBJ databases">
        <authorList>
            <person name="Peeters C."/>
        </authorList>
    </citation>
    <scope>NUCLEOTIDE SEQUENCE [LARGE SCALE GENOMIC DNA]</scope>
    <source>
        <strain evidence="10 11">R-38712</strain>
    </source>
</reference>
<evidence type="ECO:0000259" key="9">
    <source>
        <dbReference type="PROSITE" id="PS50850"/>
    </source>
</evidence>
<feature type="transmembrane region" description="Helical" evidence="8">
    <location>
        <begin position="267"/>
        <end position="286"/>
    </location>
</feature>
<feature type="transmembrane region" description="Helical" evidence="8">
    <location>
        <begin position="331"/>
        <end position="348"/>
    </location>
</feature>
<proteinExistence type="inferred from homology"/>
<dbReference type="EMBL" id="CATWFT010000021">
    <property type="protein sequence ID" value="CAJ0731014.1"/>
    <property type="molecule type" value="Genomic_DNA"/>
</dbReference>
<evidence type="ECO:0000313" key="10">
    <source>
        <dbReference type="EMBL" id="CAJ0731014.1"/>
    </source>
</evidence>
<feature type="transmembrane region" description="Helical" evidence="8">
    <location>
        <begin position="99"/>
        <end position="119"/>
    </location>
</feature>
<feature type="transmembrane region" description="Helical" evidence="8">
    <location>
        <begin position="413"/>
        <end position="437"/>
    </location>
</feature>
<keyword evidence="11" id="KW-1185">Reference proteome</keyword>
<evidence type="ECO:0000313" key="11">
    <source>
        <dbReference type="Proteomes" id="UP001189303"/>
    </source>
</evidence>
<keyword evidence="3" id="KW-0813">Transport</keyword>
<feature type="domain" description="Major facilitator superfamily (MFS) profile" evidence="9">
    <location>
        <begin position="57"/>
        <end position="442"/>
    </location>
</feature>
<evidence type="ECO:0000256" key="3">
    <source>
        <dbReference type="ARBA" id="ARBA00022448"/>
    </source>
</evidence>
<accession>A0ABM9IU12</accession>
<gene>
    <name evidence="10" type="primary">ynfM</name>
    <name evidence="10" type="ORF">R38712_04576</name>
</gene>
<feature type="transmembrane region" description="Helical" evidence="8">
    <location>
        <begin position="126"/>
        <end position="146"/>
    </location>
</feature>
<dbReference type="InterPro" id="IPR011701">
    <property type="entry name" value="MFS"/>
</dbReference>
<keyword evidence="7 8" id="KW-0472">Membrane</keyword>
<evidence type="ECO:0000256" key="6">
    <source>
        <dbReference type="ARBA" id="ARBA00022989"/>
    </source>
</evidence>
<keyword evidence="5 8" id="KW-0812">Transmembrane</keyword>
<dbReference type="Gene3D" id="1.20.1250.20">
    <property type="entry name" value="MFS general substrate transporter like domains"/>
    <property type="match status" value="1"/>
</dbReference>
<dbReference type="InterPro" id="IPR020846">
    <property type="entry name" value="MFS_dom"/>
</dbReference>
<dbReference type="PANTHER" id="PTHR43271">
    <property type="entry name" value="BLL2771 PROTEIN"/>
    <property type="match status" value="1"/>
</dbReference>
<evidence type="ECO:0000256" key="7">
    <source>
        <dbReference type="ARBA" id="ARBA00023136"/>
    </source>
</evidence>
<name>A0ABM9IU12_RALPI</name>
<feature type="transmembrane region" description="Helical" evidence="8">
    <location>
        <begin position="298"/>
        <end position="319"/>
    </location>
</feature>